<proteinExistence type="predicted"/>
<dbReference type="AlphaFoldDB" id="A0A7T5R1L9"/>
<keyword evidence="5 8" id="KW-0472">Membrane</keyword>
<dbReference type="Pfam" id="PF02690">
    <property type="entry name" value="Na_Pi_cotrans"/>
    <property type="match status" value="2"/>
</dbReference>
<dbReference type="NCBIfam" id="NF037997">
    <property type="entry name" value="Na_Pi_symport"/>
    <property type="match status" value="1"/>
</dbReference>
<evidence type="ECO:0000256" key="7">
    <source>
        <dbReference type="SAM" id="MobiDB-lite"/>
    </source>
</evidence>
<reference evidence="10 11" key="1">
    <citation type="submission" date="2020-07" db="EMBL/GenBank/DDBJ databases">
        <title>Huge and variable diversity of episymbiotic CPR bacteria and DPANN archaea in groundwater ecosystems.</title>
        <authorList>
            <person name="He C.Y."/>
            <person name="Keren R."/>
            <person name="Whittaker M."/>
            <person name="Farag I.F."/>
            <person name="Doudna J."/>
            <person name="Cate J.H.D."/>
            <person name="Banfield J.F."/>
        </authorList>
    </citation>
    <scope>NUCLEOTIDE SEQUENCE [LARGE SCALE GENOMIC DNA]</scope>
    <source>
        <strain evidence="10">NC_groundwater_70_Ag_B-0.1um_54_66</strain>
    </source>
</reference>
<dbReference type="PANTHER" id="PTHR10010">
    <property type="entry name" value="SOLUTE CARRIER FAMILY 34 SODIUM PHOSPHATE , MEMBER 2-RELATED"/>
    <property type="match status" value="1"/>
</dbReference>
<dbReference type="InterPro" id="IPR003841">
    <property type="entry name" value="Na/Pi_transpt"/>
</dbReference>
<gene>
    <name evidence="10" type="ORF">HYS17_10050</name>
</gene>
<feature type="transmembrane region" description="Helical" evidence="8">
    <location>
        <begin position="209"/>
        <end position="228"/>
    </location>
</feature>
<evidence type="ECO:0000256" key="6">
    <source>
        <dbReference type="SAM" id="Coils"/>
    </source>
</evidence>
<sequence length="564" mass="61818">MVLLNVISGVCVLLWGLRGVKLGMTKAFGQGLHRAISWGTQNRVRAFLSGIGVTTLLQSSTATAMIVASFTGRRMMTGAAALAVMLGADVGTTLVAQILTFDLSWLMPSMLISGFIIYTVFENRPGRLSHFGKMLIGLGTMLLALSLIKQGAAPLRESDVLPVVLESLDQDPVLLVMIAALLTWLCHSSLAVVLLLGSLAAAQIVPLHVAMAMVLGANLGGVIAPLIATIKDGPEATRVPVGNLLMRLVGVIIILPLLEPVQTIIQTIADDPARVVVNLHMCFNIMLASLFLPFTGALYGLTLRLIPDRPDADDPGRARYLDEKQLDIPAIALSSAGREALRMADLVQSMMEDTIVALRTNDESIVYRIRARDDVLDKLNKAVKLYMAKMARESLDPEDTQQYVRTLTFATNLENVGDTIDKSLMEMALKKIREHKRFSDRGWQEIQDIHNAVLETVRLAQSVFVSNDTKLARRMIEAKEQLRKAEQQATQNHMERIREGVPETIATSGLHLDIIRDYRRINSYMCSVAYPILEEAGLLYGTALKPEKPEDPADSVLSSTEMES</sequence>
<feature type="coiled-coil region" evidence="6">
    <location>
        <begin position="468"/>
        <end position="495"/>
    </location>
</feature>
<dbReference type="Gene3D" id="1.20.58.220">
    <property type="entry name" value="Phosphate transport system protein phou homolog 2, domain 2"/>
    <property type="match status" value="1"/>
</dbReference>
<feature type="region of interest" description="Disordered" evidence="7">
    <location>
        <begin position="544"/>
        <end position="564"/>
    </location>
</feature>
<dbReference type="NCBIfam" id="TIGR00704">
    <property type="entry name" value="NaPi_cotrn_rel"/>
    <property type="match status" value="1"/>
</dbReference>
<evidence type="ECO:0000313" key="10">
    <source>
        <dbReference type="EMBL" id="QQG35832.1"/>
    </source>
</evidence>
<feature type="transmembrane region" description="Helical" evidence="8">
    <location>
        <begin position="173"/>
        <end position="197"/>
    </location>
</feature>
<dbReference type="InterPro" id="IPR026022">
    <property type="entry name" value="PhoU_dom"/>
</dbReference>
<keyword evidence="6" id="KW-0175">Coiled coil</keyword>
<dbReference type="PANTHER" id="PTHR10010:SF46">
    <property type="entry name" value="SODIUM-DEPENDENT PHOSPHATE TRANSPORT PROTEIN 2B"/>
    <property type="match status" value="1"/>
</dbReference>
<dbReference type="Proteomes" id="UP000595362">
    <property type="component" value="Chromosome"/>
</dbReference>
<feature type="domain" description="PhoU" evidence="9">
    <location>
        <begin position="447"/>
        <end position="529"/>
    </location>
</feature>
<keyword evidence="2" id="KW-1003">Cell membrane</keyword>
<feature type="transmembrane region" description="Helical" evidence="8">
    <location>
        <begin position="248"/>
        <end position="269"/>
    </location>
</feature>
<dbReference type="GO" id="GO:0044341">
    <property type="term" value="P:sodium-dependent phosphate transport"/>
    <property type="evidence" value="ECO:0007669"/>
    <property type="project" value="InterPro"/>
</dbReference>
<dbReference type="Pfam" id="PF01895">
    <property type="entry name" value="PhoU"/>
    <property type="match status" value="2"/>
</dbReference>
<feature type="transmembrane region" description="Helical" evidence="8">
    <location>
        <begin position="79"/>
        <end position="99"/>
    </location>
</feature>
<dbReference type="GO" id="GO:0005886">
    <property type="term" value="C:plasma membrane"/>
    <property type="evidence" value="ECO:0007669"/>
    <property type="project" value="UniProtKB-SubCell"/>
</dbReference>
<evidence type="ECO:0000256" key="2">
    <source>
        <dbReference type="ARBA" id="ARBA00022475"/>
    </source>
</evidence>
<evidence type="ECO:0000256" key="3">
    <source>
        <dbReference type="ARBA" id="ARBA00022692"/>
    </source>
</evidence>
<organism evidence="10 11">
    <name type="scientific">Micavibrio aeruginosavorus</name>
    <dbReference type="NCBI Taxonomy" id="349221"/>
    <lineage>
        <taxon>Bacteria</taxon>
        <taxon>Pseudomonadati</taxon>
        <taxon>Bdellovibrionota</taxon>
        <taxon>Bdellovibrionia</taxon>
        <taxon>Bdellovibrionales</taxon>
        <taxon>Pseudobdellovibrionaceae</taxon>
        <taxon>Micavibrio</taxon>
    </lineage>
</organism>
<comment type="subcellular location">
    <subcellularLocation>
        <location evidence="1">Cell membrane</location>
        <topology evidence="1">Multi-pass membrane protein</topology>
    </subcellularLocation>
</comment>
<dbReference type="GO" id="GO:0005436">
    <property type="term" value="F:sodium:phosphate symporter activity"/>
    <property type="evidence" value="ECO:0007669"/>
    <property type="project" value="InterPro"/>
</dbReference>
<feature type="transmembrane region" description="Helical" evidence="8">
    <location>
        <begin position="105"/>
        <end position="121"/>
    </location>
</feature>
<keyword evidence="3 8" id="KW-0812">Transmembrane</keyword>
<feature type="domain" description="PhoU" evidence="9">
    <location>
        <begin position="341"/>
        <end position="420"/>
    </location>
</feature>
<accession>A0A7T5R1L9</accession>
<name>A0A7T5R1L9_9BACT</name>
<evidence type="ECO:0000256" key="8">
    <source>
        <dbReference type="SAM" id="Phobius"/>
    </source>
</evidence>
<keyword evidence="4 8" id="KW-1133">Transmembrane helix</keyword>
<feature type="transmembrane region" description="Helical" evidence="8">
    <location>
        <begin position="281"/>
        <end position="301"/>
    </location>
</feature>
<dbReference type="InterPro" id="IPR004633">
    <property type="entry name" value="NaPi_cotrn-rel/YqeW-like"/>
</dbReference>
<dbReference type="InterPro" id="IPR038078">
    <property type="entry name" value="PhoU-like_sf"/>
</dbReference>
<evidence type="ECO:0000256" key="1">
    <source>
        <dbReference type="ARBA" id="ARBA00004651"/>
    </source>
</evidence>
<evidence type="ECO:0000256" key="4">
    <source>
        <dbReference type="ARBA" id="ARBA00022989"/>
    </source>
</evidence>
<protein>
    <submittedName>
        <fullName evidence="10">Na/Pi cotransporter family protein</fullName>
    </submittedName>
</protein>
<feature type="transmembrane region" description="Helical" evidence="8">
    <location>
        <begin position="133"/>
        <end position="153"/>
    </location>
</feature>
<dbReference type="EMBL" id="CP066681">
    <property type="protein sequence ID" value="QQG35832.1"/>
    <property type="molecule type" value="Genomic_DNA"/>
</dbReference>
<dbReference type="SUPFAM" id="SSF109755">
    <property type="entry name" value="PhoU-like"/>
    <property type="match status" value="1"/>
</dbReference>
<feature type="transmembrane region" description="Helical" evidence="8">
    <location>
        <begin position="46"/>
        <end position="67"/>
    </location>
</feature>
<evidence type="ECO:0000313" key="11">
    <source>
        <dbReference type="Proteomes" id="UP000595362"/>
    </source>
</evidence>
<evidence type="ECO:0000259" key="9">
    <source>
        <dbReference type="Pfam" id="PF01895"/>
    </source>
</evidence>
<evidence type="ECO:0000256" key="5">
    <source>
        <dbReference type="ARBA" id="ARBA00023136"/>
    </source>
</evidence>